<dbReference type="AlphaFoldDB" id="A0AAV2SS38"/>
<reference evidence="3 4" key="1">
    <citation type="submission" date="2024-05" db="EMBL/GenBank/DDBJ databases">
        <authorList>
            <person name="Wallberg A."/>
        </authorList>
    </citation>
    <scope>NUCLEOTIDE SEQUENCE [LARGE SCALE GENOMIC DNA]</scope>
</reference>
<evidence type="ECO:0000313" key="4">
    <source>
        <dbReference type="Proteomes" id="UP001497623"/>
    </source>
</evidence>
<protein>
    <recommendedName>
        <fullName evidence="2">BMP and activin membrane-bound inhibitor C-terminal domain-containing protein</fullName>
    </recommendedName>
</protein>
<dbReference type="EMBL" id="CAXKWB010115189">
    <property type="protein sequence ID" value="CAL4235495.1"/>
    <property type="molecule type" value="Genomic_DNA"/>
</dbReference>
<name>A0AAV2SS38_MEGNR</name>
<gene>
    <name evidence="3" type="ORF">MNOR_LOCUS40077</name>
</gene>
<feature type="non-terminal residue" evidence="3">
    <location>
        <position position="1"/>
    </location>
</feature>
<comment type="caution">
    <text evidence="3">The sequence shown here is derived from an EMBL/GenBank/DDBJ whole genome shotgun (WGS) entry which is preliminary data.</text>
</comment>
<organism evidence="3 4">
    <name type="scientific">Meganyctiphanes norvegica</name>
    <name type="common">Northern krill</name>
    <name type="synonym">Thysanopoda norvegica</name>
    <dbReference type="NCBI Taxonomy" id="48144"/>
    <lineage>
        <taxon>Eukaryota</taxon>
        <taxon>Metazoa</taxon>
        <taxon>Ecdysozoa</taxon>
        <taxon>Arthropoda</taxon>
        <taxon>Crustacea</taxon>
        <taxon>Multicrustacea</taxon>
        <taxon>Malacostraca</taxon>
        <taxon>Eumalacostraca</taxon>
        <taxon>Eucarida</taxon>
        <taxon>Euphausiacea</taxon>
        <taxon>Euphausiidae</taxon>
        <taxon>Meganyctiphanes</taxon>
    </lineage>
</organism>
<feature type="domain" description="BMP and activin membrane-bound inhibitor C-terminal" evidence="2">
    <location>
        <begin position="10"/>
        <end position="51"/>
    </location>
</feature>
<evidence type="ECO:0000313" key="3">
    <source>
        <dbReference type="EMBL" id="CAL4235495.1"/>
    </source>
</evidence>
<feature type="transmembrane region" description="Helical" evidence="1">
    <location>
        <begin position="13"/>
        <end position="37"/>
    </location>
</feature>
<evidence type="ECO:0000256" key="1">
    <source>
        <dbReference type="SAM" id="Phobius"/>
    </source>
</evidence>
<keyword evidence="1" id="KW-0472">Membrane</keyword>
<dbReference type="Proteomes" id="UP001497623">
    <property type="component" value="Unassembled WGS sequence"/>
</dbReference>
<dbReference type="InterPro" id="IPR045806">
    <property type="entry name" value="BAMBI_C"/>
</dbReference>
<keyword evidence="1" id="KW-0812">Transmembrane</keyword>
<evidence type="ECO:0000259" key="2">
    <source>
        <dbReference type="Pfam" id="PF19337"/>
    </source>
</evidence>
<sequence>RKNSEEPMMTESVWFRAAIIAVPISGGCILVILVLLATKMLAKENKRNRMAQVLSEHRYLKAPLYSGGSCEPLPHHSYCYHHPPMSSSSSVMYSSPQPQLPFTTDYHPVSSSAYNNKCQGYAHYSFSPSYYDKSAQLPCAVNECTQEEIMPLNEGNEELQLWENEQKSVPHDL</sequence>
<accession>A0AAV2SS38</accession>
<dbReference type="Pfam" id="PF19337">
    <property type="entry name" value="BAMBI_C"/>
    <property type="match status" value="1"/>
</dbReference>
<keyword evidence="4" id="KW-1185">Reference proteome</keyword>
<keyword evidence="1" id="KW-1133">Transmembrane helix</keyword>
<proteinExistence type="predicted"/>